<evidence type="ECO:0000313" key="2">
    <source>
        <dbReference type="EMBL" id="BAU83113.1"/>
    </source>
</evidence>
<dbReference type="KEGG" id="slau:SLA_2180"/>
<sequence>MATPPRVIPCLGQSREYVRKAPVSDGGYVLQENEPWSKNANGPEYAFPDTRPLTVNPRPSPRIRNVLTGKTCRNNVHLTLNGGPVEFCNVSDVACVRITGGQDQRRVRIDLRDDLDPFPGQGLNGPPDPAVSGAQLKNWDVFPL</sequence>
<dbReference type="Proteomes" id="UP000217676">
    <property type="component" value="Chromosome"/>
</dbReference>
<proteinExistence type="predicted"/>
<accession>A0A160NYX1</accession>
<keyword evidence="3" id="KW-1185">Reference proteome</keyword>
<dbReference type="AlphaFoldDB" id="A0A160NYX1"/>
<organism evidence="2 3">
    <name type="scientific">Streptomyces laurentii</name>
    <dbReference type="NCBI Taxonomy" id="39478"/>
    <lineage>
        <taxon>Bacteria</taxon>
        <taxon>Bacillati</taxon>
        <taxon>Actinomycetota</taxon>
        <taxon>Actinomycetes</taxon>
        <taxon>Kitasatosporales</taxon>
        <taxon>Streptomycetaceae</taxon>
        <taxon>Streptomyces</taxon>
    </lineage>
</organism>
<evidence type="ECO:0000313" key="3">
    <source>
        <dbReference type="Proteomes" id="UP000217676"/>
    </source>
</evidence>
<protein>
    <submittedName>
        <fullName evidence="2">Diguanylate cyclase with PAS/PAC and GAF sensors</fullName>
    </submittedName>
</protein>
<evidence type="ECO:0000256" key="1">
    <source>
        <dbReference type="SAM" id="MobiDB-lite"/>
    </source>
</evidence>
<name>A0A160NYX1_STRLU</name>
<gene>
    <name evidence="2" type="ORF">SLA_2180</name>
</gene>
<dbReference type="EMBL" id="AP017424">
    <property type="protein sequence ID" value="BAU83113.1"/>
    <property type="molecule type" value="Genomic_DNA"/>
</dbReference>
<feature type="region of interest" description="Disordered" evidence="1">
    <location>
        <begin position="40"/>
        <end position="61"/>
    </location>
</feature>
<reference evidence="2 3" key="1">
    <citation type="journal article" date="2016" name="Genome Announc.">
        <title>Complete Genome Sequence of Thiostrepton-Producing Streptomyces laurentii ATCC 31255.</title>
        <authorList>
            <person name="Doi K."/>
            <person name="Fujino Y."/>
            <person name="Nagayoshi Y."/>
            <person name="Ohshima T."/>
            <person name="Ogata S."/>
        </authorList>
    </citation>
    <scope>NUCLEOTIDE SEQUENCE [LARGE SCALE GENOMIC DNA]</scope>
    <source>
        <strain evidence="2 3">ATCC 31255</strain>
    </source>
</reference>